<evidence type="ECO:0000313" key="3">
    <source>
        <dbReference type="EMBL" id="CAE7290282.1"/>
    </source>
</evidence>
<evidence type="ECO:0000313" key="4">
    <source>
        <dbReference type="Proteomes" id="UP000649617"/>
    </source>
</evidence>
<evidence type="ECO:0000256" key="2">
    <source>
        <dbReference type="SAM" id="MobiDB-lite"/>
    </source>
</evidence>
<feature type="coiled-coil region" evidence="1">
    <location>
        <begin position="606"/>
        <end position="663"/>
    </location>
</feature>
<accession>A0A812NCB5</accession>
<feature type="region of interest" description="Disordered" evidence="2">
    <location>
        <begin position="177"/>
        <end position="277"/>
    </location>
</feature>
<feature type="region of interest" description="Disordered" evidence="2">
    <location>
        <begin position="444"/>
        <end position="476"/>
    </location>
</feature>
<feature type="non-terminal residue" evidence="3">
    <location>
        <position position="663"/>
    </location>
</feature>
<dbReference type="AlphaFoldDB" id="A0A812NCB5"/>
<dbReference type="OrthoDB" id="10501773at2759"/>
<feature type="compositionally biased region" description="Basic and acidic residues" evidence="2">
    <location>
        <begin position="127"/>
        <end position="136"/>
    </location>
</feature>
<reference evidence="3" key="1">
    <citation type="submission" date="2021-02" db="EMBL/GenBank/DDBJ databases">
        <authorList>
            <person name="Dougan E. K."/>
            <person name="Rhodes N."/>
            <person name="Thang M."/>
            <person name="Chan C."/>
        </authorList>
    </citation>
    <scope>NUCLEOTIDE SEQUENCE</scope>
</reference>
<feature type="non-terminal residue" evidence="3">
    <location>
        <position position="1"/>
    </location>
</feature>
<evidence type="ECO:0008006" key="5">
    <source>
        <dbReference type="Google" id="ProtNLM"/>
    </source>
</evidence>
<proteinExistence type="predicted"/>
<gene>
    <name evidence="3" type="ORF">SPIL2461_LOCUS6520</name>
</gene>
<dbReference type="EMBL" id="CAJNIZ010009904">
    <property type="protein sequence ID" value="CAE7290282.1"/>
    <property type="molecule type" value="Genomic_DNA"/>
</dbReference>
<keyword evidence="1" id="KW-0175">Coiled coil</keyword>
<dbReference type="Proteomes" id="UP000649617">
    <property type="component" value="Unassembled WGS sequence"/>
</dbReference>
<organism evidence="3 4">
    <name type="scientific">Symbiodinium pilosum</name>
    <name type="common">Dinoflagellate</name>
    <dbReference type="NCBI Taxonomy" id="2952"/>
    <lineage>
        <taxon>Eukaryota</taxon>
        <taxon>Sar</taxon>
        <taxon>Alveolata</taxon>
        <taxon>Dinophyceae</taxon>
        <taxon>Suessiales</taxon>
        <taxon>Symbiodiniaceae</taxon>
        <taxon>Symbiodinium</taxon>
    </lineage>
</organism>
<evidence type="ECO:0000256" key="1">
    <source>
        <dbReference type="SAM" id="Coils"/>
    </source>
</evidence>
<protein>
    <recommendedName>
        <fullName evidence="5">EF-hand domain-containing protein</fullName>
    </recommendedName>
</protein>
<comment type="caution">
    <text evidence="3">The sequence shown here is derived from an EMBL/GenBank/DDBJ whole genome shotgun (WGS) entry which is preliminary data.</text>
</comment>
<feature type="coiled-coil region" evidence="1">
    <location>
        <begin position="353"/>
        <end position="420"/>
    </location>
</feature>
<name>A0A812NCB5_SYMPI</name>
<feature type="region of interest" description="Disordered" evidence="2">
    <location>
        <begin position="99"/>
        <end position="158"/>
    </location>
</feature>
<sequence length="663" mass="75427">AQMDIDGVVGLARARGARLCAAFREFDAQRTGVIHRTYLEALIHLSLARELSTAESQQLSNFLDKVTDKQENVEYESFVQWLYAPDSKLSELVLSRPLKSTTPLDPRPLSGRTLARIVRHKAASRPEPSRRGRSQDGKGGSPNDPRRGAMDPPRMESAWPSMGIARLSSFVERGIVQGPQDLGMPQSKMQPRYNFPRSRTRSSQGYRTRPRTPGKVSTPATEAPSVESGGYSGSGWVSPEELPRTPAPLLPDLNERPRQRASSQGQRPGFDVERSMHRPEERRIELRRQELLQENQHQQEMQEYHYRCQKLEREQAMKKEDVWEAWTPSQPARVVALAQAPPGAAPARRSSATERYEQQLQQELARQQQLELELQGDGAASLQWLQRQQLRRRQDEDQLLQQQRNQVRLQQEQADLALQRRQQEAETSRQRLLNQQRVRDEVLRHQQRRQPLLQDVSPAPAVDRAASPQPVAPLSPTALQHLPAQTAWQDLSEEKNCGANPQEAQGSIQDEEAVCKADHAEFVTYQEFSSRQPEAPRAARLPLRRACHEPRDLEEHERQQMYIDEERLQEMEQWRQQLARGSALDNHAVEVWHHQLLNGGACTDQLQKEEEAAKRAEEERLAKAKEAADAARQAEVKRLAKEAAEAEAAKAAETERLAKEAAE</sequence>
<keyword evidence="4" id="KW-1185">Reference proteome</keyword>